<protein>
    <recommendedName>
        <fullName evidence="3">Insertion element IS150 protein InsJ-like helix-turn-helix domain-containing protein</fullName>
    </recommendedName>
</protein>
<dbReference type="PATRIC" id="fig|797516.3.peg.2602"/>
<proteinExistence type="inferred from homology"/>
<dbReference type="InterPro" id="IPR036388">
    <property type="entry name" value="WH-like_DNA-bd_sf"/>
</dbReference>
<dbReference type="STRING" id="797516.HMPREF9104_02888"/>
<gene>
    <name evidence="4" type="ORF">HMPREF9104_02888</name>
</gene>
<evidence type="ECO:0000313" key="5">
    <source>
        <dbReference type="Proteomes" id="UP000005025"/>
    </source>
</evidence>
<name>H1LJU6_9LACO</name>
<dbReference type="InterPro" id="IPR010921">
    <property type="entry name" value="Trp_repressor/repl_initiator"/>
</dbReference>
<dbReference type="InterPro" id="IPR055247">
    <property type="entry name" value="InsJ-like_HTH"/>
</dbReference>
<dbReference type="GO" id="GO:0043565">
    <property type="term" value="F:sequence-specific DNA binding"/>
    <property type="evidence" value="ECO:0007669"/>
    <property type="project" value="InterPro"/>
</dbReference>
<dbReference type="InterPro" id="IPR052057">
    <property type="entry name" value="IS150/IS1296_orfA-like"/>
</dbReference>
<dbReference type="SUPFAM" id="SSF48295">
    <property type="entry name" value="TrpR-like"/>
    <property type="match status" value="2"/>
</dbReference>
<feature type="domain" description="Insertion element IS150 protein InsJ-like helix-turn-helix" evidence="3">
    <location>
        <begin position="48"/>
        <end position="86"/>
    </location>
</feature>
<keyword evidence="2" id="KW-0175">Coiled coil</keyword>
<dbReference type="HOGENOM" id="CLU_027402_17_4_9"/>
<accession>H1LJU6</accession>
<comment type="caution">
    <text evidence="4">The sequence shown here is derived from an EMBL/GenBank/DDBJ whole genome shotgun (WGS) entry which is preliminary data.</text>
</comment>
<dbReference type="Gene3D" id="1.10.10.10">
    <property type="entry name" value="Winged helix-like DNA-binding domain superfamily/Winged helix DNA-binding domain"/>
    <property type="match status" value="2"/>
</dbReference>
<dbReference type="Pfam" id="PF13518">
    <property type="entry name" value="HTH_28"/>
    <property type="match status" value="2"/>
</dbReference>
<evidence type="ECO:0000256" key="2">
    <source>
        <dbReference type="SAM" id="Coils"/>
    </source>
</evidence>
<comment type="similarity">
    <text evidence="1">Belongs to the IS150/IS1296 orfA family.</text>
</comment>
<reference evidence="4 5" key="1">
    <citation type="submission" date="2011-09" db="EMBL/GenBank/DDBJ databases">
        <authorList>
            <person name="Weinstock G."/>
            <person name="Sodergren E."/>
            <person name="Clifton S."/>
            <person name="Fulton L."/>
            <person name="Fulton B."/>
            <person name="Courtney L."/>
            <person name="Fronick C."/>
            <person name="Harrison M."/>
            <person name="Strong C."/>
            <person name="Farmer C."/>
            <person name="Delahaunty K."/>
            <person name="Markovic C."/>
            <person name="Hall O."/>
            <person name="Minx P."/>
            <person name="Tomlinson C."/>
            <person name="Mitreva M."/>
            <person name="Hou S."/>
            <person name="Chen J."/>
            <person name="Wollam A."/>
            <person name="Pepin K.H."/>
            <person name="Johnson M."/>
            <person name="Bhonagiri V."/>
            <person name="Zhang X."/>
            <person name="Suruliraj S."/>
            <person name="Warren W."/>
            <person name="Chinwalla A."/>
            <person name="Mardis E.R."/>
            <person name="Wilson R.K."/>
        </authorList>
    </citation>
    <scope>NUCLEOTIDE SEQUENCE [LARGE SCALE GENOMIC DNA]</scope>
    <source>
        <strain evidence="4 5">F0435</strain>
    </source>
</reference>
<dbReference type="EMBL" id="AGRJ01000240">
    <property type="protein sequence ID" value="EHO48263.1"/>
    <property type="molecule type" value="Genomic_DNA"/>
</dbReference>
<dbReference type="PANTHER" id="PTHR33795:SF1">
    <property type="entry name" value="INSERTION ELEMENT IS150 PROTEIN INSJ"/>
    <property type="match status" value="1"/>
</dbReference>
<dbReference type="Proteomes" id="UP000005025">
    <property type="component" value="Unassembled WGS sequence"/>
</dbReference>
<evidence type="ECO:0000256" key="1">
    <source>
        <dbReference type="ARBA" id="ARBA00038232"/>
    </source>
</evidence>
<evidence type="ECO:0000313" key="4">
    <source>
        <dbReference type="EMBL" id="EHO48263.1"/>
    </source>
</evidence>
<dbReference type="PANTHER" id="PTHR33795">
    <property type="entry name" value="INSERTION ELEMENT IS150 PROTEIN INSJ"/>
    <property type="match status" value="1"/>
</dbReference>
<evidence type="ECO:0000259" key="3">
    <source>
        <dbReference type="Pfam" id="PF13518"/>
    </source>
</evidence>
<dbReference type="OrthoDB" id="9797531at2"/>
<organism evidence="4 5">
    <name type="scientific">Lentilactobacillus kisonensis F0435</name>
    <dbReference type="NCBI Taxonomy" id="797516"/>
    <lineage>
        <taxon>Bacteria</taxon>
        <taxon>Bacillati</taxon>
        <taxon>Bacillota</taxon>
        <taxon>Bacilli</taxon>
        <taxon>Lactobacillales</taxon>
        <taxon>Lactobacillaceae</taxon>
        <taxon>Lentilactobacillus</taxon>
    </lineage>
</organism>
<feature type="domain" description="Insertion element IS150 protein InsJ-like helix-turn-helix" evidence="3">
    <location>
        <begin position="110"/>
        <end position="159"/>
    </location>
</feature>
<feature type="coiled-coil region" evidence="2">
    <location>
        <begin position="163"/>
        <end position="190"/>
    </location>
</feature>
<sequence>MVYGSLFRSIQLILRRVPCFRWLHLFERDGIDGLSERKHWNRYSLETKQKVVREILTGTISLEALVVKYGVRSNTTVRQWVSKYNGTNKQASKSQRKQVPIMAKQTTFEERIEIVEYAITHNRNYKETAAKFNVSYQQVRAWVLKVDRNGFPALKDRRGHHKAESEMSEVERLKLENRRLKAELNDKKAIEAFAKKLLALKRHKP</sequence>
<dbReference type="AlphaFoldDB" id="H1LJU6"/>